<name>A0AAV6I6Q0_9ERIC</name>
<reference evidence="7" key="1">
    <citation type="submission" date="2020-08" db="EMBL/GenBank/DDBJ databases">
        <title>Plant Genome Project.</title>
        <authorList>
            <person name="Zhang R.-G."/>
        </authorList>
    </citation>
    <scope>NUCLEOTIDE SEQUENCE</scope>
    <source>
        <strain evidence="7">WSP0</strain>
        <tissue evidence="7">Leaf</tissue>
    </source>
</reference>
<evidence type="ECO:0000256" key="1">
    <source>
        <dbReference type="ARBA" id="ARBA00000707"/>
    </source>
</evidence>
<keyword evidence="5" id="KW-0378">Hydrolase</keyword>
<keyword evidence="3" id="KW-0645">Protease</keyword>
<dbReference type="EC" id="3.4.19.12" evidence="2"/>
<dbReference type="Proteomes" id="UP000823749">
    <property type="component" value="Chromosome 12"/>
</dbReference>
<protein>
    <recommendedName>
        <fullName evidence="2">ubiquitinyl hydrolase 1</fullName>
        <ecNumber evidence="2">3.4.19.12</ecNumber>
    </recommendedName>
</protein>
<dbReference type="GO" id="GO:0070628">
    <property type="term" value="F:proteasome binding"/>
    <property type="evidence" value="ECO:0007669"/>
    <property type="project" value="TreeGrafter"/>
</dbReference>
<dbReference type="GO" id="GO:0004843">
    <property type="term" value="F:cysteine-type deubiquitinase activity"/>
    <property type="evidence" value="ECO:0007669"/>
    <property type="project" value="UniProtKB-EC"/>
</dbReference>
<dbReference type="EMBL" id="JACTNZ010000012">
    <property type="protein sequence ID" value="KAG5523187.1"/>
    <property type="molecule type" value="Genomic_DNA"/>
</dbReference>
<evidence type="ECO:0000313" key="8">
    <source>
        <dbReference type="Proteomes" id="UP000823749"/>
    </source>
</evidence>
<dbReference type="GO" id="GO:0043161">
    <property type="term" value="P:proteasome-mediated ubiquitin-dependent protein catabolic process"/>
    <property type="evidence" value="ECO:0007669"/>
    <property type="project" value="InterPro"/>
</dbReference>
<dbReference type="PANTHER" id="PTHR43982">
    <property type="entry name" value="UBIQUITIN CARBOXYL-TERMINAL HYDROLASE"/>
    <property type="match status" value="1"/>
</dbReference>
<keyword evidence="4" id="KW-0833">Ubl conjugation pathway</keyword>
<comment type="catalytic activity">
    <reaction evidence="1">
        <text>Thiol-dependent hydrolysis of ester, thioester, amide, peptide and isopeptide bonds formed by the C-terminal Gly of ubiquitin (a 76-residue protein attached to proteins as an intracellular targeting signal).</text>
        <dbReference type="EC" id="3.4.19.12"/>
    </reaction>
</comment>
<evidence type="ECO:0000313" key="7">
    <source>
        <dbReference type="EMBL" id="KAG5523187.1"/>
    </source>
</evidence>
<dbReference type="GO" id="GO:0061136">
    <property type="term" value="P:regulation of proteasomal protein catabolic process"/>
    <property type="evidence" value="ECO:0007669"/>
    <property type="project" value="TreeGrafter"/>
</dbReference>
<organism evidence="7 8">
    <name type="scientific">Rhododendron griersonianum</name>
    <dbReference type="NCBI Taxonomy" id="479676"/>
    <lineage>
        <taxon>Eukaryota</taxon>
        <taxon>Viridiplantae</taxon>
        <taxon>Streptophyta</taxon>
        <taxon>Embryophyta</taxon>
        <taxon>Tracheophyta</taxon>
        <taxon>Spermatophyta</taxon>
        <taxon>Magnoliopsida</taxon>
        <taxon>eudicotyledons</taxon>
        <taxon>Gunneridae</taxon>
        <taxon>Pentapetalae</taxon>
        <taxon>asterids</taxon>
        <taxon>Ericales</taxon>
        <taxon>Ericaceae</taxon>
        <taxon>Ericoideae</taxon>
        <taxon>Rhodoreae</taxon>
        <taxon>Rhododendron</taxon>
    </lineage>
</organism>
<accession>A0AAV6I6Q0</accession>
<evidence type="ECO:0000256" key="6">
    <source>
        <dbReference type="ARBA" id="ARBA00022807"/>
    </source>
</evidence>
<dbReference type="InterPro" id="IPR044635">
    <property type="entry name" value="UBP14-like"/>
</dbReference>
<evidence type="ECO:0000256" key="5">
    <source>
        <dbReference type="ARBA" id="ARBA00022801"/>
    </source>
</evidence>
<proteinExistence type="predicted"/>
<keyword evidence="6" id="KW-0788">Thiol protease</keyword>
<evidence type="ECO:0000256" key="2">
    <source>
        <dbReference type="ARBA" id="ARBA00012759"/>
    </source>
</evidence>
<dbReference type="PANTHER" id="PTHR43982:SF1">
    <property type="entry name" value="UBIQUITIN CARBOXYL-TERMINAL HYDROLASE 14"/>
    <property type="match status" value="1"/>
</dbReference>
<comment type="caution">
    <text evidence="7">The sequence shown here is derived from an EMBL/GenBank/DDBJ whole genome shotgun (WGS) entry which is preliminary data.</text>
</comment>
<dbReference type="Gene3D" id="3.90.70.10">
    <property type="entry name" value="Cysteine proteinases"/>
    <property type="match status" value="1"/>
</dbReference>
<evidence type="ECO:0000256" key="3">
    <source>
        <dbReference type="ARBA" id="ARBA00022670"/>
    </source>
</evidence>
<evidence type="ECO:0000256" key="4">
    <source>
        <dbReference type="ARBA" id="ARBA00022786"/>
    </source>
</evidence>
<dbReference type="GO" id="GO:0016579">
    <property type="term" value="P:protein deubiquitination"/>
    <property type="evidence" value="ECO:0007669"/>
    <property type="project" value="InterPro"/>
</dbReference>
<gene>
    <name evidence="7" type="ORF">RHGRI_035114</name>
</gene>
<dbReference type="AlphaFoldDB" id="A0AAV6I6Q0"/>
<keyword evidence="8" id="KW-1185">Reference proteome</keyword>
<sequence>MFLNRESNQKAKILRKVDYPVELDVYDLCSDDLRKKLKAPRKILRDEKRKKLHSKINEEKTHWKSTTCPKKMRRALGSSNVNGKSSNATSKEGDWHMAYICMYKAALLVPMKREISPAFCEFSKREVEAVAFQKVTLKLKKVIGRKVTEELGFGAVKRKLVEANNQMIKKREQITRYISQQNVITQHPTIPLPSPADATPPNLHSFFPILQSFLETNIHERGRILSLMKQASACDFTANRAVDGGCTPVNIAPIEKSLLEQLMTGKKSYFMRYITDLRRRLICAQEELQKYKTQNPQV</sequence>